<dbReference type="Pfam" id="PF25491">
    <property type="entry name" value="CCHC_BCL-11A"/>
    <property type="match status" value="1"/>
</dbReference>
<dbReference type="PANTHER" id="PTHR45993">
    <property type="entry name" value="B-CELL LYMPHOMA/LEUKEMIA 11"/>
    <property type="match status" value="1"/>
</dbReference>
<comment type="caution">
    <text evidence="13">The sequence shown here is derived from an EMBL/GenBank/DDBJ whole genome shotgun (WGS) entry which is preliminary data.</text>
</comment>
<keyword evidence="6" id="KW-0862">Zinc</keyword>
<evidence type="ECO:0000256" key="7">
    <source>
        <dbReference type="ARBA" id="ARBA00022843"/>
    </source>
</evidence>
<dbReference type="InterPro" id="IPR057448">
    <property type="entry name" value="BCL-11A_Znf_CCHC"/>
</dbReference>
<evidence type="ECO:0000256" key="3">
    <source>
        <dbReference type="ARBA" id="ARBA00022723"/>
    </source>
</evidence>
<feature type="compositionally biased region" description="Basic residues" evidence="11">
    <location>
        <begin position="1"/>
        <end position="10"/>
    </location>
</feature>
<sequence length="539" mass="59984">MERQHSRRCRKSSEKSQHKAGWMRDGERRSCWMICRSDNTWPRNKLQACLDAGKPESRTEPHRAAHSPGMRDSAASTKRKEGRTVSRVAGEWTQVVTYHQELTADLPRLAVSLPLHSAPLLSPLSSDRWCESSRRQSRTTPLPHHRRERRGEALNHFGTELRQSARPPSAAPRPVTAERRSRCPPEEIRRRGVSSRGHIWGQYRAVSFGLPASGGFWGQIAVGIQEQEKEEESRPFQRCSPGDASVNARAMSRRKQGNPQHLSQREITPAVEHPDGSLLSDSLPPHPLSLPSHPLGLPPHPLEPSLAHALPPGLHSDHDLLTCGQCQMTFPLGDILLFIEHKKKQCQTLLLANGCYDKMTDRGGGGSPTLQSLHHHGQRVELRKVVEPVEIGIQVTPEEEEEVGGGVERGERGQRTPTKGICPKQENAPAGKQMQEEEQQQFSQTVKMLIKKPEMKSRIFTLPQELLSAVLPSNRLLFVELQVCSSSVGAGQSSSERVSLRFGLRCKTLCLGLNFINILPGCYNCARQLHSAPVDSVAT</sequence>
<keyword evidence="7" id="KW-0832">Ubl conjugation</keyword>
<feature type="compositionally biased region" description="Low complexity" evidence="11">
    <location>
        <begin position="276"/>
        <end position="295"/>
    </location>
</feature>
<feature type="region of interest" description="Disordered" evidence="11">
    <location>
        <begin position="397"/>
        <end position="432"/>
    </location>
</feature>
<keyword evidence="10" id="KW-0539">Nucleus</keyword>
<evidence type="ECO:0000256" key="4">
    <source>
        <dbReference type="ARBA" id="ARBA00022737"/>
    </source>
</evidence>
<evidence type="ECO:0000256" key="6">
    <source>
        <dbReference type="ARBA" id="ARBA00022833"/>
    </source>
</evidence>
<evidence type="ECO:0000256" key="11">
    <source>
        <dbReference type="SAM" id="MobiDB-lite"/>
    </source>
</evidence>
<accession>A0AAD3NGD4</accession>
<feature type="domain" description="BCL-11A-like CCHC zinc finger" evidence="12">
    <location>
        <begin position="320"/>
        <end position="347"/>
    </location>
</feature>
<keyword evidence="4" id="KW-0677">Repeat</keyword>
<evidence type="ECO:0000313" key="13">
    <source>
        <dbReference type="EMBL" id="GLD71469.1"/>
    </source>
</evidence>
<dbReference type="GO" id="GO:0003700">
    <property type="term" value="F:DNA-binding transcription factor activity"/>
    <property type="evidence" value="ECO:0007669"/>
    <property type="project" value="TreeGrafter"/>
</dbReference>
<dbReference type="GO" id="GO:0045944">
    <property type="term" value="P:positive regulation of transcription by RNA polymerase II"/>
    <property type="evidence" value="ECO:0007669"/>
    <property type="project" value="TreeGrafter"/>
</dbReference>
<feature type="region of interest" description="Disordered" evidence="11">
    <location>
        <begin position="1"/>
        <end position="22"/>
    </location>
</feature>
<evidence type="ECO:0000256" key="2">
    <source>
        <dbReference type="ARBA" id="ARBA00022499"/>
    </source>
</evidence>
<proteinExistence type="predicted"/>
<dbReference type="InterPro" id="IPR051497">
    <property type="entry name" value="Dev/Hematopoietic_TF"/>
</dbReference>
<keyword evidence="2" id="KW-1017">Isopeptide bond</keyword>
<evidence type="ECO:0000256" key="1">
    <source>
        <dbReference type="ARBA" id="ARBA00004123"/>
    </source>
</evidence>
<dbReference type="GO" id="GO:0008270">
    <property type="term" value="F:zinc ion binding"/>
    <property type="evidence" value="ECO:0007669"/>
    <property type="project" value="UniProtKB-KW"/>
</dbReference>
<feature type="compositionally biased region" description="Basic and acidic residues" evidence="11">
    <location>
        <begin position="53"/>
        <end position="63"/>
    </location>
</feature>
<gene>
    <name evidence="13" type="ORF">AKAME5_002279100</name>
</gene>
<keyword evidence="9" id="KW-0804">Transcription</keyword>
<evidence type="ECO:0000256" key="10">
    <source>
        <dbReference type="ARBA" id="ARBA00023242"/>
    </source>
</evidence>
<dbReference type="PANTHER" id="PTHR45993:SF4">
    <property type="entry name" value="B-CELL LYMPHOMA_LEUKEMIA 11B"/>
    <property type="match status" value="1"/>
</dbReference>
<feature type="region of interest" description="Disordered" evidence="11">
    <location>
        <begin position="128"/>
        <end position="194"/>
    </location>
</feature>
<dbReference type="GO" id="GO:0000978">
    <property type="term" value="F:RNA polymerase II cis-regulatory region sequence-specific DNA binding"/>
    <property type="evidence" value="ECO:0007669"/>
    <property type="project" value="TreeGrafter"/>
</dbReference>
<keyword evidence="3" id="KW-0479">Metal-binding</keyword>
<evidence type="ECO:0000256" key="9">
    <source>
        <dbReference type="ARBA" id="ARBA00023163"/>
    </source>
</evidence>
<dbReference type="EMBL" id="BRZM01000609">
    <property type="protein sequence ID" value="GLD71469.1"/>
    <property type="molecule type" value="Genomic_DNA"/>
</dbReference>
<reference evidence="13" key="1">
    <citation type="submission" date="2022-08" db="EMBL/GenBank/DDBJ databases">
        <title>Genome sequencing of akame (Lates japonicus).</title>
        <authorList>
            <person name="Hashiguchi Y."/>
            <person name="Takahashi H."/>
        </authorList>
    </citation>
    <scope>NUCLEOTIDE SEQUENCE</scope>
    <source>
        <strain evidence="13">Kochi</strain>
    </source>
</reference>
<feature type="region of interest" description="Disordered" evidence="11">
    <location>
        <begin position="227"/>
        <end position="304"/>
    </location>
</feature>
<dbReference type="GO" id="GO:0005634">
    <property type="term" value="C:nucleus"/>
    <property type="evidence" value="ECO:0007669"/>
    <property type="project" value="UniProtKB-SubCell"/>
</dbReference>
<dbReference type="AlphaFoldDB" id="A0AAD3NGD4"/>
<protein>
    <submittedName>
        <fullName evidence="13">B-cell lymphoma/leukemia 11B-like protein</fullName>
    </submittedName>
</protein>
<feature type="compositionally biased region" description="Polar residues" evidence="11">
    <location>
        <begin position="257"/>
        <end position="266"/>
    </location>
</feature>
<name>A0AAD3NGD4_LATJO</name>
<evidence type="ECO:0000259" key="12">
    <source>
        <dbReference type="Pfam" id="PF25491"/>
    </source>
</evidence>
<dbReference type="Proteomes" id="UP001279410">
    <property type="component" value="Unassembled WGS sequence"/>
</dbReference>
<organism evidence="13 14">
    <name type="scientific">Lates japonicus</name>
    <name type="common">Japanese lates</name>
    <dbReference type="NCBI Taxonomy" id="270547"/>
    <lineage>
        <taxon>Eukaryota</taxon>
        <taxon>Metazoa</taxon>
        <taxon>Chordata</taxon>
        <taxon>Craniata</taxon>
        <taxon>Vertebrata</taxon>
        <taxon>Euteleostomi</taxon>
        <taxon>Actinopterygii</taxon>
        <taxon>Neopterygii</taxon>
        <taxon>Teleostei</taxon>
        <taxon>Neoteleostei</taxon>
        <taxon>Acanthomorphata</taxon>
        <taxon>Carangaria</taxon>
        <taxon>Carangaria incertae sedis</taxon>
        <taxon>Centropomidae</taxon>
        <taxon>Lates</taxon>
    </lineage>
</organism>
<comment type="subcellular location">
    <subcellularLocation>
        <location evidence="1">Nucleus</location>
    </subcellularLocation>
</comment>
<feature type="compositionally biased region" description="Low complexity" evidence="11">
    <location>
        <begin position="164"/>
        <end position="174"/>
    </location>
</feature>
<keyword evidence="5" id="KW-0863">Zinc-finger</keyword>
<keyword evidence="8" id="KW-0805">Transcription regulation</keyword>
<evidence type="ECO:0000313" key="14">
    <source>
        <dbReference type="Proteomes" id="UP001279410"/>
    </source>
</evidence>
<evidence type="ECO:0000256" key="8">
    <source>
        <dbReference type="ARBA" id="ARBA00023015"/>
    </source>
</evidence>
<evidence type="ECO:0000256" key="5">
    <source>
        <dbReference type="ARBA" id="ARBA00022771"/>
    </source>
</evidence>
<feature type="region of interest" description="Disordered" evidence="11">
    <location>
        <begin position="52"/>
        <end position="85"/>
    </location>
</feature>
<keyword evidence="14" id="KW-1185">Reference proteome</keyword>
<feature type="compositionally biased region" description="Basic and acidic residues" evidence="11">
    <location>
        <begin position="176"/>
        <end position="190"/>
    </location>
</feature>
<feature type="compositionally biased region" description="Basic and acidic residues" evidence="11">
    <location>
        <begin position="11"/>
        <end position="22"/>
    </location>
</feature>